<gene>
    <name evidence="1" type="ORF">EHT25_25565</name>
</gene>
<name>A0A3P1BGH5_9BACT</name>
<dbReference type="RefSeq" id="WP_124878028.1">
    <property type="nucleotide sequence ID" value="NZ_RQJO01000011.1"/>
</dbReference>
<dbReference type="EMBL" id="RQJO01000011">
    <property type="protein sequence ID" value="RRA99995.1"/>
    <property type="molecule type" value="Genomic_DNA"/>
</dbReference>
<organism evidence="1 2">
    <name type="scientific">Larkinella rosea</name>
    <dbReference type="NCBI Taxonomy" id="2025312"/>
    <lineage>
        <taxon>Bacteria</taxon>
        <taxon>Pseudomonadati</taxon>
        <taxon>Bacteroidota</taxon>
        <taxon>Cytophagia</taxon>
        <taxon>Cytophagales</taxon>
        <taxon>Spirosomataceae</taxon>
        <taxon>Larkinella</taxon>
    </lineage>
</organism>
<evidence type="ECO:0000313" key="1">
    <source>
        <dbReference type="EMBL" id="RRA99995.1"/>
    </source>
</evidence>
<accession>A0A3P1BGH5</accession>
<dbReference type="OrthoDB" id="964565at2"/>
<comment type="caution">
    <text evidence="1">The sequence shown here is derived from an EMBL/GenBank/DDBJ whole genome shotgun (WGS) entry which is preliminary data.</text>
</comment>
<dbReference type="Proteomes" id="UP000271925">
    <property type="component" value="Unassembled WGS sequence"/>
</dbReference>
<protein>
    <submittedName>
        <fullName evidence="1">Uncharacterized protein</fullName>
    </submittedName>
</protein>
<sequence>MTFEPTRHQLAFVLPESFRKAEVIFQKRLAQSEDVRLVVQPNHRPRQVVSTQALSSGIWHVILNWWDGRGQYWAEKDIVIH</sequence>
<proteinExistence type="predicted"/>
<keyword evidence="2" id="KW-1185">Reference proteome</keyword>
<dbReference type="AlphaFoldDB" id="A0A3P1BGH5"/>
<reference evidence="1 2" key="1">
    <citation type="submission" date="2018-11" db="EMBL/GenBank/DDBJ databases">
        <authorList>
            <person name="Zhou Z."/>
            <person name="Wang G."/>
        </authorList>
    </citation>
    <scope>NUCLEOTIDE SEQUENCE [LARGE SCALE GENOMIC DNA]</scope>
    <source>
        <strain evidence="1 2">KCTC52004</strain>
    </source>
</reference>
<evidence type="ECO:0000313" key="2">
    <source>
        <dbReference type="Proteomes" id="UP000271925"/>
    </source>
</evidence>